<protein>
    <recommendedName>
        <fullName evidence="8">ADP ribosyltransferase domain-containing protein</fullName>
    </recommendedName>
</protein>
<dbReference type="Gene3D" id="3.90.176.10">
    <property type="entry name" value="Toxin ADP-ribosyltransferase, Chain A, domain 1"/>
    <property type="match status" value="1"/>
</dbReference>
<dbReference type="GO" id="GO:0016779">
    <property type="term" value="F:nucleotidyltransferase activity"/>
    <property type="evidence" value="ECO:0007669"/>
    <property type="project" value="UniProtKB-KW"/>
</dbReference>
<dbReference type="OrthoDB" id="9990006at2759"/>
<dbReference type="EMBL" id="CAJNOR010005780">
    <property type="protein sequence ID" value="CAF1575982.1"/>
    <property type="molecule type" value="Genomic_DNA"/>
</dbReference>
<evidence type="ECO:0000313" key="11">
    <source>
        <dbReference type="Proteomes" id="UP000663828"/>
    </source>
</evidence>
<comment type="caution">
    <text evidence="10">The sequence shown here is derived from an EMBL/GenBank/DDBJ whole genome shotgun (WGS) entry which is preliminary data.</text>
</comment>
<evidence type="ECO:0000256" key="7">
    <source>
        <dbReference type="ARBA" id="ARBA00023026"/>
    </source>
</evidence>
<keyword evidence="2" id="KW-0964">Secreted</keyword>
<keyword evidence="7" id="KW-0843">Virulence</keyword>
<accession>A0A815YZ68</accession>
<organism evidence="10 11">
    <name type="scientific">Adineta ricciae</name>
    <name type="common">Rotifer</name>
    <dbReference type="NCBI Taxonomy" id="249248"/>
    <lineage>
        <taxon>Eukaryota</taxon>
        <taxon>Metazoa</taxon>
        <taxon>Spiralia</taxon>
        <taxon>Gnathifera</taxon>
        <taxon>Rotifera</taxon>
        <taxon>Eurotatoria</taxon>
        <taxon>Bdelloidea</taxon>
        <taxon>Adinetida</taxon>
        <taxon>Adinetidae</taxon>
        <taxon>Adineta</taxon>
    </lineage>
</organism>
<feature type="domain" description="ADP ribosyltransferase" evidence="8">
    <location>
        <begin position="244"/>
        <end position="336"/>
    </location>
</feature>
<name>A0A815YZ68_ADIRI</name>
<keyword evidence="4" id="KW-0328">Glycosyltransferase</keyword>
<comment type="subcellular location">
    <subcellularLocation>
        <location evidence="1">Secreted</location>
    </subcellularLocation>
</comment>
<dbReference type="Proteomes" id="UP000663828">
    <property type="component" value="Unassembled WGS sequence"/>
</dbReference>
<keyword evidence="3" id="KW-0800">Toxin</keyword>
<dbReference type="GO" id="GO:0005576">
    <property type="term" value="C:extracellular region"/>
    <property type="evidence" value="ECO:0007669"/>
    <property type="project" value="UniProtKB-SubCell"/>
</dbReference>
<evidence type="ECO:0000313" key="10">
    <source>
        <dbReference type="EMBL" id="CAF1575982.1"/>
    </source>
</evidence>
<dbReference type="GO" id="GO:0003950">
    <property type="term" value="F:NAD+ poly-ADP-ribosyltransferase activity"/>
    <property type="evidence" value="ECO:0007669"/>
    <property type="project" value="TreeGrafter"/>
</dbReference>
<sequence length="360" mass="40659">MGSSSSSSYPSNKTDLRSRSTAIDDNIAVNNSSTNYDVENNCPHGNRCAIFQRLSDKGYDKNDIDHCSKYFHPGRRGGTTIAENFGSKKFITAYQNWGVDLPKGVGLWNGVVKEGDLIRELEQNGFGAVMVVSSKPSKTLDHVAQKKLNDPRHKEMGSPLSHDQMLAIILYTDSDVYKDLRHHEMCYSQQDFANTKPCDLMQKKWPILGCLLNSAIWVLDQHDKRPRPKVVYHGLCGIEVDPLVFNNHNATKRNSATTGPVFRYGTFISTSWNKEVALEFMNKKGSLLEISLEEEHMDALVGADVSWISKYQTEYEFLIARGATFVIQSMPSNKQDPCQIVKIKQGPVSHNRTKFRRLYS</sequence>
<evidence type="ECO:0000256" key="3">
    <source>
        <dbReference type="ARBA" id="ARBA00022656"/>
    </source>
</evidence>
<evidence type="ECO:0000313" key="9">
    <source>
        <dbReference type="EMBL" id="CAF1489424.1"/>
    </source>
</evidence>
<evidence type="ECO:0000256" key="6">
    <source>
        <dbReference type="ARBA" id="ARBA00022695"/>
    </source>
</evidence>
<evidence type="ECO:0000256" key="1">
    <source>
        <dbReference type="ARBA" id="ARBA00004613"/>
    </source>
</evidence>
<keyword evidence="5" id="KW-0808">Transferase</keyword>
<dbReference type="InterPro" id="IPR050999">
    <property type="entry name" value="ADP-ribosyltransferase_ARG"/>
</dbReference>
<proteinExistence type="predicted"/>
<dbReference type="PANTHER" id="PTHR10339:SF25">
    <property type="entry name" value="SECRETED EXOENZYME S"/>
    <property type="match status" value="1"/>
</dbReference>
<dbReference type="EMBL" id="CAJNOJ010000580">
    <property type="protein sequence ID" value="CAF1489424.1"/>
    <property type="molecule type" value="Genomic_DNA"/>
</dbReference>
<dbReference type="PANTHER" id="PTHR10339">
    <property type="entry name" value="ADP-RIBOSYLTRANSFERASE"/>
    <property type="match status" value="1"/>
</dbReference>
<evidence type="ECO:0000256" key="5">
    <source>
        <dbReference type="ARBA" id="ARBA00022679"/>
    </source>
</evidence>
<keyword evidence="11" id="KW-1185">Reference proteome</keyword>
<gene>
    <name evidence="9" type="ORF">EDS130_LOCUS41929</name>
    <name evidence="10" type="ORF">XAT740_LOCUS44961</name>
</gene>
<dbReference type="PROSITE" id="PS51996">
    <property type="entry name" value="TR_MART"/>
    <property type="match status" value="1"/>
</dbReference>
<evidence type="ECO:0000256" key="4">
    <source>
        <dbReference type="ARBA" id="ARBA00022676"/>
    </source>
</evidence>
<keyword evidence="6" id="KW-0548">Nucleotidyltransferase</keyword>
<reference evidence="10" key="1">
    <citation type="submission" date="2021-02" db="EMBL/GenBank/DDBJ databases">
        <authorList>
            <person name="Nowell W R."/>
        </authorList>
    </citation>
    <scope>NUCLEOTIDE SEQUENCE</scope>
</reference>
<dbReference type="InterPro" id="IPR003540">
    <property type="entry name" value="ADP-ribosyltransferase"/>
</dbReference>
<evidence type="ECO:0000259" key="8">
    <source>
        <dbReference type="Pfam" id="PF03496"/>
    </source>
</evidence>
<dbReference type="SUPFAM" id="SSF56399">
    <property type="entry name" value="ADP-ribosylation"/>
    <property type="match status" value="1"/>
</dbReference>
<evidence type="ECO:0000256" key="2">
    <source>
        <dbReference type="ARBA" id="ARBA00022525"/>
    </source>
</evidence>
<dbReference type="GO" id="GO:0090729">
    <property type="term" value="F:toxin activity"/>
    <property type="evidence" value="ECO:0007669"/>
    <property type="project" value="UniProtKB-KW"/>
</dbReference>
<dbReference type="Proteomes" id="UP000663852">
    <property type="component" value="Unassembled WGS sequence"/>
</dbReference>
<dbReference type="Pfam" id="PF03496">
    <property type="entry name" value="ADPrib_exo_Tox"/>
    <property type="match status" value="1"/>
</dbReference>
<dbReference type="AlphaFoldDB" id="A0A815YZ68"/>